<dbReference type="SUPFAM" id="SSF51430">
    <property type="entry name" value="NAD(P)-linked oxidoreductase"/>
    <property type="match status" value="1"/>
</dbReference>
<dbReference type="Proteomes" id="UP000509510">
    <property type="component" value="Chromosome IV"/>
</dbReference>
<dbReference type="PROSITE" id="PS00063">
    <property type="entry name" value="ALDOKETO_REDUCTASE_3"/>
    <property type="match status" value="1"/>
</dbReference>
<evidence type="ECO:0000256" key="3">
    <source>
        <dbReference type="ARBA" id="ARBA00023002"/>
    </source>
</evidence>
<feature type="domain" description="NADP-dependent oxidoreductase" evidence="10">
    <location>
        <begin position="25"/>
        <end position="268"/>
    </location>
</feature>
<dbReference type="PANTHER" id="PTHR43827">
    <property type="entry name" value="2,5-DIKETO-D-GLUCONIC ACID REDUCTASE"/>
    <property type="match status" value="1"/>
</dbReference>
<dbReference type="GO" id="GO:0016491">
    <property type="term" value="F:oxidoreductase activity"/>
    <property type="evidence" value="ECO:0007669"/>
    <property type="project" value="UniProtKB-KW"/>
</dbReference>
<evidence type="ECO:0000256" key="5">
    <source>
        <dbReference type="ARBA" id="ARBA00047534"/>
    </source>
</evidence>
<dbReference type="InterPro" id="IPR036812">
    <property type="entry name" value="NAD(P)_OxRdtase_dom_sf"/>
</dbReference>
<dbReference type="GeneID" id="55995752"/>
<gene>
    <name evidence="11" type="ORF">TRUGW13939_08263</name>
</gene>
<dbReference type="InterPro" id="IPR020471">
    <property type="entry name" value="AKR"/>
</dbReference>
<dbReference type="InterPro" id="IPR018170">
    <property type="entry name" value="Aldo/ket_reductase_CS"/>
</dbReference>
<evidence type="ECO:0000256" key="2">
    <source>
        <dbReference type="ARBA" id="ARBA00012845"/>
    </source>
</evidence>
<evidence type="ECO:0000313" key="11">
    <source>
        <dbReference type="EMBL" id="QKX61116.1"/>
    </source>
</evidence>
<keyword evidence="12" id="KW-1185">Reference proteome</keyword>
<evidence type="ECO:0000256" key="9">
    <source>
        <dbReference type="PIRSR" id="PIRSR000097-3"/>
    </source>
</evidence>
<comment type="similarity">
    <text evidence="1">Belongs to the aldo/keto reductase family.</text>
</comment>
<dbReference type="KEGG" id="trg:TRUGW13939_08263"/>
<dbReference type="PROSITE" id="PS00798">
    <property type="entry name" value="ALDOKETO_REDUCTASE_1"/>
    <property type="match status" value="1"/>
</dbReference>
<keyword evidence="3" id="KW-0560">Oxidoreductase</keyword>
<dbReference type="PANTHER" id="PTHR43827:SF13">
    <property type="entry name" value="ALDO_KETO REDUCTASE FAMILY PROTEIN"/>
    <property type="match status" value="1"/>
</dbReference>
<evidence type="ECO:0000256" key="8">
    <source>
        <dbReference type="PIRSR" id="PIRSR000097-2"/>
    </source>
</evidence>
<evidence type="ECO:0000256" key="4">
    <source>
        <dbReference type="ARBA" id="ARBA00025065"/>
    </source>
</evidence>
<dbReference type="InterPro" id="IPR023210">
    <property type="entry name" value="NADP_OxRdtase_dom"/>
</dbReference>
<dbReference type="AlphaFoldDB" id="A0A7H8R4N4"/>
<dbReference type="OrthoDB" id="416253at2759"/>
<dbReference type="CDD" id="cd19071">
    <property type="entry name" value="AKR_AKR1-5-like"/>
    <property type="match status" value="1"/>
</dbReference>
<reference evidence="12" key="1">
    <citation type="submission" date="2020-06" db="EMBL/GenBank/DDBJ databases">
        <title>A chromosome-scale genome assembly of Talaromyces rugulosus W13939.</title>
        <authorList>
            <person name="Wang B."/>
            <person name="Guo L."/>
            <person name="Ye K."/>
            <person name="Wang L."/>
        </authorList>
    </citation>
    <scope>NUCLEOTIDE SEQUENCE [LARGE SCALE GENOMIC DNA]</scope>
    <source>
        <strain evidence="12">W13939</strain>
    </source>
</reference>
<accession>A0A7H8R4N4</accession>
<dbReference type="FunFam" id="3.20.20.100:FF:000015">
    <property type="entry name" value="Oxidoreductase, aldo/keto reductase family"/>
    <property type="match status" value="1"/>
</dbReference>
<evidence type="ECO:0000256" key="7">
    <source>
        <dbReference type="PIRSR" id="PIRSR000097-1"/>
    </source>
</evidence>
<name>A0A7H8R4N4_TALRU</name>
<dbReference type="EMBL" id="CP055901">
    <property type="protein sequence ID" value="QKX61116.1"/>
    <property type="molecule type" value="Genomic_DNA"/>
</dbReference>
<feature type="binding site" evidence="8">
    <location>
        <position position="115"/>
    </location>
    <ligand>
        <name>substrate</name>
    </ligand>
</feature>
<comment type="catalytic activity">
    <reaction evidence="5">
        <text>xylitol + NADP(+) = D-xylose + NADPH + H(+)</text>
        <dbReference type="Rhea" id="RHEA:27445"/>
        <dbReference type="ChEBI" id="CHEBI:15378"/>
        <dbReference type="ChEBI" id="CHEBI:17151"/>
        <dbReference type="ChEBI" id="CHEBI:53455"/>
        <dbReference type="ChEBI" id="CHEBI:57783"/>
        <dbReference type="ChEBI" id="CHEBI:58349"/>
        <dbReference type="EC" id="1.1.1.307"/>
    </reaction>
</comment>
<organism evidence="11 12">
    <name type="scientific">Talaromyces rugulosus</name>
    <name type="common">Penicillium rugulosum</name>
    <dbReference type="NCBI Taxonomy" id="121627"/>
    <lineage>
        <taxon>Eukaryota</taxon>
        <taxon>Fungi</taxon>
        <taxon>Dikarya</taxon>
        <taxon>Ascomycota</taxon>
        <taxon>Pezizomycotina</taxon>
        <taxon>Eurotiomycetes</taxon>
        <taxon>Eurotiomycetidae</taxon>
        <taxon>Eurotiales</taxon>
        <taxon>Trichocomaceae</taxon>
        <taxon>Talaromyces</taxon>
        <taxon>Talaromyces sect. Islandici</taxon>
    </lineage>
</organism>
<feature type="active site" description="Proton donor" evidence="7">
    <location>
        <position position="55"/>
    </location>
</feature>
<evidence type="ECO:0000256" key="1">
    <source>
        <dbReference type="ARBA" id="ARBA00007905"/>
    </source>
</evidence>
<comment type="function">
    <text evidence="4">Catalyzes the initial reaction in the xylose utilization pathway by reducing D-xylose into xylitol. Xylose is a major component of hemicelluloses such as xylan. Most fungi utilize D-xylose via three enzymatic reactions, xylose reductase (XR), xylitol dehydrogenase (XDH), and xylulokinase, to form xylulose 5-phosphate, which enters pentose phosphate pathway.</text>
</comment>
<dbReference type="PRINTS" id="PR00069">
    <property type="entry name" value="ALDKETRDTASE"/>
</dbReference>
<evidence type="ECO:0000256" key="6">
    <source>
        <dbReference type="ARBA" id="ARBA00049485"/>
    </source>
</evidence>
<evidence type="ECO:0000313" key="12">
    <source>
        <dbReference type="Proteomes" id="UP000509510"/>
    </source>
</evidence>
<sequence>MSTISTSDLLPLRNSRKRIPRLGFGVYRTHGPESEQAIATALKAGYRLIDTAQFYGNENEVGQAVAQSGLARDDVFITTKIMTPAGSPEATYQKLVDSVDKIAGSDGYVDLFLIHSSSSGPAGRKQLWQALEKLHQEGRTKSIGVSNYGVQHIEEMKAYAKIWPPDVNQIELHPWCQQRRIERYCKSNGIIVEAYCPLVRGNKVNDPTLVGLAKKYGKSTPQVLVRYALQKGWVPLPKSSNPERIAANADVYDFDISKDDMATLDSLDQGDAGAVVEAVIDD</sequence>
<proteinExistence type="inferred from homology"/>
<dbReference type="PROSITE" id="PS00062">
    <property type="entry name" value="ALDOKETO_REDUCTASE_2"/>
    <property type="match status" value="1"/>
</dbReference>
<feature type="site" description="Lowers pKa of active site Tyr" evidence="9">
    <location>
        <position position="80"/>
    </location>
</feature>
<dbReference type="PIRSF" id="PIRSF000097">
    <property type="entry name" value="AKR"/>
    <property type="match status" value="1"/>
</dbReference>
<protein>
    <recommendedName>
        <fullName evidence="2">D-xylose reductase [NAD(P)H]</fullName>
        <ecNumber evidence="2">1.1.1.307</ecNumber>
    </recommendedName>
</protein>
<dbReference type="RefSeq" id="XP_035347291.1">
    <property type="nucleotide sequence ID" value="XM_035491398.1"/>
</dbReference>
<dbReference type="EC" id="1.1.1.307" evidence="2"/>
<evidence type="ECO:0000259" key="10">
    <source>
        <dbReference type="Pfam" id="PF00248"/>
    </source>
</evidence>
<dbReference type="Pfam" id="PF00248">
    <property type="entry name" value="Aldo_ket_red"/>
    <property type="match status" value="1"/>
</dbReference>
<comment type="catalytic activity">
    <reaction evidence="6">
        <text>xylitol + NAD(+) = D-xylose + NADH + H(+)</text>
        <dbReference type="Rhea" id="RHEA:27441"/>
        <dbReference type="ChEBI" id="CHEBI:15378"/>
        <dbReference type="ChEBI" id="CHEBI:17151"/>
        <dbReference type="ChEBI" id="CHEBI:53455"/>
        <dbReference type="ChEBI" id="CHEBI:57540"/>
        <dbReference type="ChEBI" id="CHEBI:57945"/>
        <dbReference type="EC" id="1.1.1.307"/>
    </reaction>
</comment>
<dbReference type="Gene3D" id="3.20.20.100">
    <property type="entry name" value="NADP-dependent oxidoreductase domain"/>
    <property type="match status" value="1"/>
</dbReference>